<dbReference type="PANTHER" id="PTHR11246">
    <property type="entry name" value="PRE-MRNA SPLICING FACTOR"/>
    <property type="match status" value="1"/>
</dbReference>
<dbReference type="Pfam" id="PF23233">
    <property type="entry name" value="HAT_Syf1_CNRKL1_N"/>
    <property type="match status" value="1"/>
</dbReference>
<feature type="region of interest" description="Disordered" evidence="12">
    <location>
        <begin position="957"/>
        <end position="989"/>
    </location>
</feature>
<name>A0A286UVS3_9AGAM</name>
<dbReference type="Pfam" id="PF23220">
    <property type="entry name" value="HAT_Syf1_M"/>
    <property type="match status" value="1"/>
</dbReference>
<reference evidence="16 17" key="1">
    <citation type="journal article" date="2017" name="Mol. Ecol.">
        <title>Comparative and population genomic landscape of Phellinus noxius: A hypervariable fungus causing root rot in trees.</title>
        <authorList>
            <person name="Chung C.L."/>
            <person name="Lee T.J."/>
            <person name="Akiba M."/>
            <person name="Lee H.H."/>
            <person name="Kuo T.H."/>
            <person name="Liu D."/>
            <person name="Ke H.M."/>
            <person name="Yokoi T."/>
            <person name="Roa M.B."/>
            <person name="Lu M.J."/>
            <person name="Chang Y.Y."/>
            <person name="Ann P.J."/>
            <person name="Tsai J.N."/>
            <person name="Chen C.Y."/>
            <person name="Tzean S.S."/>
            <person name="Ota Y."/>
            <person name="Hattori T."/>
            <person name="Sahashi N."/>
            <person name="Liou R.F."/>
            <person name="Kikuchi T."/>
            <person name="Tsai I.J."/>
        </authorList>
    </citation>
    <scope>NUCLEOTIDE SEQUENCE [LARGE SCALE GENOMIC DNA]</scope>
    <source>
        <strain evidence="16 17">FFPRI411160</strain>
    </source>
</reference>
<keyword evidence="4" id="KW-0507">mRNA processing</keyword>
<evidence type="ECO:0000256" key="7">
    <source>
        <dbReference type="ARBA" id="ARBA00023187"/>
    </source>
</evidence>
<feature type="domain" description="Pre-mRNA-splicing factor Syf1/CRNKL1-like C-terminal HAT-repeats" evidence="14">
    <location>
        <begin position="552"/>
        <end position="944"/>
    </location>
</feature>
<proteinExistence type="inferred from homology"/>
<dbReference type="EMBL" id="NBII01000001">
    <property type="protein sequence ID" value="PAV23555.1"/>
    <property type="molecule type" value="Genomic_DNA"/>
</dbReference>
<dbReference type="Pfam" id="PF23231">
    <property type="entry name" value="HAT_Syf1_CNRKL1_C"/>
    <property type="match status" value="1"/>
</dbReference>
<keyword evidence="17" id="KW-1185">Reference proteome</keyword>
<organism evidence="16 17">
    <name type="scientific">Pyrrhoderma noxium</name>
    <dbReference type="NCBI Taxonomy" id="2282107"/>
    <lineage>
        <taxon>Eukaryota</taxon>
        <taxon>Fungi</taxon>
        <taxon>Dikarya</taxon>
        <taxon>Basidiomycota</taxon>
        <taxon>Agaricomycotina</taxon>
        <taxon>Agaricomycetes</taxon>
        <taxon>Hymenochaetales</taxon>
        <taxon>Hymenochaetaceae</taxon>
        <taxon>Pyrrhoderma</taxon>
    </lineage>
</organism>
<evidence type="ECO:0000256" key="1">
    <source>
        <dbReference type="ARBA" id="ARBA00004123"/>
    </source>
</evidence>
<comment type="function">
    <text evidence="9">Involved in pre-mRNA splicing and cell cycle progression.</text>
</comment>
<dbReference type="FunFam" id="1.25.40.10:FF:000137">
    <property type="entry name" value="Pre-mRNA-splicing factor syf1"/>
    <property type="match status" value="1"/>
</dbReference>
<dbReference type="Proteomes" id="UP000217199">
    <property type="component" value="Unassembled WGS sequence"/>
</dbReference>
<keyword evidence="5" id="KW-0747">Spliceosome</keyword>
<evidence type="ECO:0000256" key="12">
    <source>
        <dbReference type="SAM" id="MobiDB-lite"/>
    </source>
</evidence>
<evidence type="ECO:0000256" key="10">
    <source>
        <dbReference type="ARBA" id="ARBA00039472"/>
    </source>
</evidence>
<dbReference type="InterPro" id="IPR011990">
    <property type="entry name" value="TPR-like_helical_dom_sf"/>
</dbReference>
<sequence length="989" mass="112816">MPSVAPLKPSVETLKANFPLTNPVPTPLTHEELVTPNDATREEDLLRNPTSFRHWWSAIQATKEACSALQKSAPTSDIPPAVSTLLGPLAAPTARISLQRLTYLYEGAIAQFPGSFKLWKSYLHMRMSYILGKFVQKKRAGGRKKFPEMKDALEDEEEDLETWEGGVDGIIGYEEWKSLVATFERALMWLPNLPRLWLLYLSIFSHPMCPAIFAHTHARRTYDRALRTLPPSLHHRIWVRYLLWAEARGGQSCVAVYRRYLAVDPSITERYVAILLSPTNPSPRPLEAAKLLLSLARKAAKGEYTSPEGKSPYQLLGEWIDVIEKYPEEVGISIDETISNEKTRAQETETEKDKQEPASVNGQLIRFAGPPVAVDKDGNALRPYDEDEDPASSSRLDVERIIRIDGLEVYKDQAGRLWTGLATYWIKKGEFDRARDTFEAGIAASLTIRDFTQIFDAYAEFSESLISALMESLADPDEDEDEEDTKETEQELDQRMKTFEELMDRRPFLVNDVLLRRNPNDVQEWEKRVALWGTNDEKVAETYSTALTTVHPKKATANFHRLFINFAKFYEEGGTTGEAEKDLDSARRVLEKATKINFKAVEDLAEIWCEWAEMELRHDNYDEAIRVMQRVAVVPKNPKINYHDQSLPVQARLFKSLKLWSFYVDLEESIGSVESTKVAYDKILELRIANAQIIINYAAFLEENKYFEESFKIYERGVELFTFPVAFEIWNIYLSKFIKRYGGSKLERARDLFEQALENCPAKFCKPLYLMYGTLEEEHGLAKRAMNIYERACGAVSDQDKFDLFTIYIAKAAANFGLPATRPIYERALEVLPDKQTAQMSLRFAQLERKLGEIDRARAIYAHASQFCDPRVMPEFWSEWYNFEIDTGSEDTFREMLRIKRGVQAQFNTEASYLAAQTIAARKGAKTEVQEAEEADPMAMAEKQAAGNGAKNMAFVAATKTVLPKEGTEAPPPPPQNEDEIRISDDEDF</sequence>
<evidence type="ECO:0000256" key="3">
    <source>
        <dbReference type="ARBA" id="ARBA00011524"/>
    </source>
</evidence>
<dbReference type="InterPro" id="IPR056350">
    <property type="entry name" value="HAT_Syf1_central"/>
</dbReference>
<dbReference type="InterPro" id="IPR003107">
    <property type="entry name" value="HAT"/>
</dbReference>
<evidence type="ECO:0000256" key="11">
    <source>
        <dbReference type="ARBA" id="ARBA00067212"/>
    </source>
</evidence>
<comment type="similarity">
    <text evidence="2">Belongs to the crooked-neck family.</text>
</comment>
<feature type="compositionally biased region" description="Basic and acidic residues" evidence="12">
    <location>
        <begin position="339"/>
        <end position="356"/>
    </location>
</feature>
<dbReference type="InParanoid" id="A0A286UVS3"/>
<comment type="subcellular location">
    <subcellularLocation>
        <location evidence="1">Nucleus</location>
    </subcellularLocation>
</comment>
<keyword evidence="6" id="KW-0677">Repeat</keyword>
<dbReference type="GO" id="GO:0071007">
    <property type="term" value="C:U2-type catalytic step 2 spliceosome"/>
    <property type="evidence" value="ECO:0007669"/>
    <property type="project" value="TreeGrafter"/>
</dbReference>
<evidence type="ECO:0000256" key="8">
    <source>
        <dbReference type="ARBA" id="ARBA00023242"/>
    </source>
</evidence>
<comment type="caution">
    <text evidence="16">The sequence shown here is derived from an EMBL/GenBank/DDBJ whole genome shotgun (WGS) entry which is preliminary data.</text>
</comment>
<evidence type="ECO:0000259" key="15">
    <source>
        <dbReference type="Pfam" id="PF23233"/>
    </source>
</evidence>
<dbReference type="GO" id="GO:0000974">
    <property type="term" value="C:Prp19 complex"/>
    <property type="evidence" value="ECO:0007669"/>
    <property type="project" value="TreeGrafter"/>
</dbReference>
<dbReference type="SUPFAM" id="SSF48452">
    <property type="entry name" value="TPR-like"/>
    <property type="match status" value="1"/>
</dbReference>
<dbReference type="InterPro" id="IPR045075">
    <property type="entry name" value="Syf1-like"/>
</dbReference>
<evidence type="ECO:0000259" key="13">
    <source>
        <dbReference type="Pfam" id="PF23220"/>
    </source>
</evidence>
<evidence type="ECO:0000313" key="17">
    <source>
        <dbReference type="Proteomes" id="UP000217199"/>
    </source>
</evidence>
<dbReference type="GO" id="GO:0000349">
    <property type="term" value="P:generation of catalytic spliceosome for first transesterification step"/>
    <property type="evidence" value="ECO:0007669"/>
    <property type="project" value="TreeGrafter"/>
</dbReference>
<keyword evidence="7" id="KW-0508">mRNA splicing</keyword>
<comment type="subunit">
    <text evidence="3">Associated with the spliceosome.</text>
</comment>
<gene>
    <name evidence="16" type="ORF">PNOK_0062300</name>
</gene>
<dbReference type="PANTHER" id="PTHR11246:SF5">
    <property type="entry name" value="PRE-MRNA-SPLICING FACTOR SYF1"/>
    <property type="match status" value="1"/>
</dbReference>
<evidence type="ECO:0000256" key="5">
    <source>
        <dbReference type="ARBA" id="ARBA00022728"/>
    </source>
</evidence>
<evidence type="ECO:0000256" key="4">
    <source>
        <dbReference type="ARBA" id="ARBA00022664"/>
    </source>
</evidence>
<dbReference type="FunFam" id="1.25.40.10:FF:000038">
    <property type="entry name" value="Putative pre-mRNA-splicing factor SYF1"/>
    <property type="match status" value="1"/>
</dbReference>
<feature type="compositionally biased region" description="Basic and acidic residues" evidence="12">
    <location>
        <begin position="979"/>
        <end position="989"/>
    </location>
</feature>
<feature type="region of interest" description="Disordered" evidence="12">
    <location>
        <begin position="338"/>
        <end position="361"/>
    </location>
</feature>
<evidence type="ECO:0000256" key="9">
    <source>
        <dbReference type="ARBA" id="ARBA00037272"/>
    </source>
</evidence>
<accession>A0A286UVS3</accession>
<dbReference type="SMART" id="SM00386">
    <property type="entry name" value="HAT"/>
    <property type="match status" value="12"/>
</dbReference>
<dbReference type="STRING" id="2282107.A0A286UVS3"/>
<dbReference type="InterPro" id="IPR055430">
    <property type="entry name" value="HAT_Syf1_CNRKL1_C"/>
</dbReference>
<protein>
    <recommendedName>
        <fullName evidence="10">Pre-mRNA-splicing factor SYF1</fullName>
    </recommendedName>
    <alternativeName>
        <fullName evidence="11">Pre-mRNA-splicing factor syf1</fullName>
    </alternativeName>
</protein>
<dbReference type="FunCoup" id="A0A286UVS3">
    <property type="interactions" value="714"/>
</dbReference>
<feature type="domain" description="Pre-mRNA-splicing factor SYF1 central HAT repeats" evidence="13">
    <location>
        <begin position="393"/>
        <end position="550"/>
    </location>
</feature>
<evidence type="ECO:0000259" key="14">
    <source>
        <dbReference type="Pfam" id="PF23231"/>
    </source>
</evidence>
<dbReference type="InterPro" id="IPR055433">
    <property type="entry name" value="HAT_Syf1-like_N"/>
</dbReference>
<evidence type="ECO:0000256" key="6">
    <source>
        <dbReference type="ARBA" id="ARBA00022737"/>
    </source>
</evidence>
<keyword evidence="8" id="KW-0539">Nucleus</keyword>
<dbReference type="GO" id="GO:0071014">
    <property type="term" value="C:post-mRNA release spliceosomal complex"/>
    <property type="evidence" value="ECO:0007669"/>
    <property type="project" value="TreeGrafter"/>
</dbReference>
<evidence type="ECO:0000313" key="16">
    <source>
        <dbReference type="EMBL" id="PAV23555.1"/>
    </source>
</evidence>
<evidence type="ECO:0000256" key="2">
    <source>
        <dbReference type="ARBA" id="ARBA00008644"/>
    </source>
</evidence>
<dbReference type="AlphaFoldDB" id="A0A286UVS3"/>
<dbReference type="Gene3D" id="1.25.40.10">
    <property type="entry name" value="Tetratricopeptide repeat domain"/>
    <property type="match status" value="4"/>
</dbReference>
<dbReference type="FunFam" id="1.25.40.10:FF:000023">
    <property type="entry name" value="Pre-mRNA-splicing factor SYF1"/>
    <property type="match status" value="1"/>
</dbReference>
<feature type="domain" description="Pre-mRNA-splicing factor Syf1-like N-terminal HAT-repeats" evidence="15">
    <location>
        <begin position="174"/>
        <end position="265"/>
    </location>
</feature>
<dbReference type="OrthoDB" id="10067343at2759"/>